<dbReference type="AlphaFoldDB" id="A0AAJ6X1L9"/>
<reference evidence="4" key="1">
    <citation type="submission" date="2025-08" db="UniProtKB">
        <authorList>
            <consortium name="RefSeq"/>
        </authorList>
    </citation>
    <scope>IDENTIFICATION</scope>
</reference>
<dbReference type="Proteomes" id="UP000694918">
    <property type="component" value="Unplaced"/>
</dbReference>
<organism evidence="3 4">
    <name type="scientific">Populus euphratica</name>
    <name type="common">Euphrates poplar</name>
    <dbReference type="NCBI Taxonomy" id="75702"/>
    <lineage>
        <taxon>Eukaryota</taxon>
        <taxon>Viridiplantae</taxon>
        <taxon>Streptophyta</taxon>
        <taxon>Embryophyta</taxon>
        <taxon>Tracheophyta</taxon>
        <taxon>Spermatophyta</taxon>
        <taxon>Magnoliopsida</taxon>
        <taxon>eudicotyledons</taxon>
        <taxon>Gunneridae</taxon>
        <taxon>Pentapetalae</taxon>
        <taxon>rosids</taxon>
        <taxon>fabids</taxon>
        <taxon>Malpighiales</taxon>
        <taxon>Salicaceae</taxon>
        <taxon>Saliceae</taxon>
        <taxon>Populus</taxon>
    </lineage>
</organism>
<name>A0AAJ6X1L9_POPEU</name>
<sequence length="132" mass="15184">MGVGRTCLPLQLDLLSTAHSIFFYWGGFRRKRNIKAKHIDIRKTKLVPKHDATRSSTGAKSTADSCGRRSRFQKRTRTKASFLAKAPLSFSYFPFLHVRLLLNIAVFILGHLLLLLQHFFPSVLRIWPCLLF</sequence>
<dbReference type="GeneID" id="105109148"/>
<evidence type="ECO:0000256" key="2">
    <source>
        <dbReference type="SAM" id="Phobius"/>
    </source>
</evidence>
<feature type="transmembrane region" description="Helical" evidence="2">
    <location>
        <begin position="100"/>
        <end position="120"/>
    </location>
</feature>
<accession>A0AAJ6X1L9</accession>
<keyword evidence="2" id="KW-1133">Transmembrane helix</keyword>
<gene>
    <name evidence="4" type="primary">LOC105109148</name>
</gene>
<feature type="transmembrane region" description="Helical" evidence="2">
    <location>
        <begin position="12"/>
        <end position="28"/>
    </location>
</feature>
<evidence type="ECO:0000313" key="3">
    <source>
        <dbReference type="Proteomes" id="UP000694918"/>
    </source>
</evidence>
<keyword evidence="2" id="KW-0812">Transmembrane</keyword>
<dbReference type="KEGG" id="peu:105109148"/>
<protein>
    <submittedName>
        <fullName evidence="4">Uncharacterized protein LOC105109148</fullName>
    </submittedName>
</protein>
<evidence type="ECO:0000256" key="1">
    <source>
        <dbReference type="SAM" id="MobiDB-lite"/>
    </source>
</evidence>
<keyword evidence="3" id="KW-1185">Reference proteome</keyword>
<keyword evidence="2" id="KW-0472">Membrane</keyword>
<feature type="region of interest" description="Disordered" evidence="1">
    <location>
        <begin position="50"/>
        <end position="72"/>
    </location>
</feature>
<evidence type="ECO:0000313" key="4">
    <source>
        <dbReference type="RefSeq" id="XP_011002056.1"/>
    </source>
</evidence>
<feature type="compositionally biased region" description="Polar residues" evidence="1">
    <location>
        <begin position="54"/>
        <end position="64"/>
    </location>
</feature>
<proteinExistence type="predicted"/>
<dbReference type="RefSeq" id="XP_011002056.1">
    <property type="nucleotide sequence ID" value="XM_011003754.1"/>
</dbReference>